<dbReference type="EMBL" id="LT559118">
    <property type="protein sequence ID" value="SBO94818.1"/>
    <property type="molecule type" value="Genomic_DNA"/>
</dbReference>
<dbReference type="InterPro" id="IPR054239">
    <property type="entry name" value="DUF6966"/>
</dbReference>
<evidence type="ECO:0000259" key="1">
    <source>
        <dbReference type="Pfam" id="PF22294"/>
    </source>
</evidence>
<organism evidence="2">
    <name type="scientific">Nonomuraea gerenzanensis</name>
    <dbReference type="NCBI Taxonomy" id="93944"/>
    <lineage>
        <taxon>Bacteria</taxon>
        <taxon>Bacillati</taxon>
        <taxon>Actinomycetota</taxon>
        <taxon>Actinomycetes</taxon>
        <taxon>Streptosporangiales</taxon>
        <taxon>Streptosporangiaceae</taxon>
        <taxon>Nonomuraea</taxon>
    </lineage>
</organism>
<dbReference type="AlphaFoldDB" id="A0A1M4E7U7"/>
<reference evidence="2" key="1">
    <citation type="submission" date="2016-04" db="EMBL/GenBank/DDBJ databases">
        <authorList>
            <person name="Evans L.H."/>
            <person name="Alamgir A."/>
            <person name="Owens N."/>
            <person name="Weber N.D."/>
            <person name="Virtaneva K."/>
            <person name="Barbian K."/>
            <person name="Babar A."/>
            <person name="Rosenke K."/>
        </authorList>
    </citation>
    <scope>NUCLEOTIDE SEQUENCE</scope>
    <source>
        <strain evidence="2">Nono1</strain>
    </source>
</reference>
<feature type="domain" description="DUF6966" evidence="1">
    <location>
        <begin position="37"/>
        <end position="77"/>
    </location>
</feature>
<sequence>MEEDRVREALGALIELLEGLGEPHASSAAGLGRLDLMVEEARDRDSADLLQQAVRTIIRLYGGMGSFADVVLMESGEVLPEQEEFYELRRRLFQAARDELR</sequence>
<evidence type="ECO:0000313" key="2">
    <source>
        <dbReference type="EMBL" id="SBO94818.1"/>
    </source>
</evidence>
<dbReference type="Pfam" id="PF22294">
    <property type="entry name" value="DUF6966"/>
    <property type="match status" value="1"/>
</dbReference>
<protein>
    <recommendedName>
        <fullName evidence="1">DUF6966 domain-containing protein</fullName>
    </recommendedName>
</protein>
<dbReference type="RefSeq" id="WP_225274236.1">
    <property type="nucleotide sequence ID" value="NZ_CP084058.1"/>
</dbReference>
<proteinExistence type="predicted"/>
<accession>A0A1M4E7U7</accession>
<gene>
    <name evidence="2" type="ORF">BN4615_P4334</name>
</gene>
<name>A0A1M4E7U7_9ACTN</name>